<evidence type="ECO:0008006" key="3">
    <source>
        <dbReference type="Google" id="ProtNLM"/>
    </source>
</evidence>
<evidence type="ECO:0000313" key="1">
    <source>
        <dbReference type="EMBL" id="GMA90342.1"/>
    </source>
</evidence>
<dbReference type="Gene3D" id="3.40.50.1820">
    <property type="entry name" value="alpha/beta hydrolase"/>
    <property type="match status" value="1"/>
</dbReference>
<keyword evidence="2" id="KW-1185">Reference proteome</keyword>
<reference evidence="2" key="1">
    <citation type="journal article" date="2019" name="Int. J. Syst. Evol. Microbiol.">
        <title>The Global Catalogue of Microorganisms (GCM) 10K type strain sequencing project: providing services to taxonomists for standard genome sequencing and annotation.</title>
        <authorList>
            <consortium name="The Broad Institute Genomics Platform"/>
            <consortium name="The Broad Institute Genome Sequencing Center for Infectious Disease"/>
            <person name="Wu L."/>
            <person name="Ma J."/>
        </authorList>
    </citation>
    <scope>NUCLEOTIDE SEQUENCE [LARGE SCALE GENOMIC DNA]</scope>
    <source>
        <strain evidence="2">NBRC 108755</strain>
    </source>
</reference>
<sequence>MADLWCAVTALGLLVPGLARIDYLGTSFGGGIGALAIPWDDRLAAACLVVPSFGNHPLRITVPNTGSGAAVSRYVQQHPETLEVLRWYDAATAAGFAPLPVHVAVAREDAVVPAAGQLSIADALAGSRIGRFVLSYGHRDYPGRGQELAELWEAQRRFLGS</sequence>
<name>A0ABQ6JPV0_9MICO</name>
<dbReference type="RefSeq" id="WP_284298035.1">
    <property type="nucleotide sequence ID" value="NZ_BSVA01000001.1"/>
</dbReference>
<evidence type="ECO:0000313" key="2">
    <source>
        <dbReference type="Proteomes" id="UP001157069"/>
    </source>
</evidence>
<dbReference type="EMBL" id="BSVA01000001">
    <property type="protein sequence ID" value="GMA90342.1"/>
    <property type="molecule type" value="Genomic_DNA"/>
</dbReference>
<dbReference type="SUPFAM" id="SSF53474">
    <property type="entry name" value="alpha/beta-Hydrolases"/>
    <property type="match status" value="1"/>
</dbReference>
<dbReference type="InterPro" id="IPR029058">
    <property type="entry name" value="AB_hydrolase_fold"/>
</dbReference>
<accession>A0ABQ6JPV0</accession>
<comment type="caution">
    <text evidence="1">The sequence shown here is derived from an EMBL/GenBank/DDBJ whole genome shotgun (WGS) entry which is preliminary data.</text>
</comment>
<organism evidence="1 2">
    <name type="scientific">Homoserinibacter gongjuensis</name>
    <dbReference type="NCBI Taxonomy" id="1162968"/>
    <lineage>
        <taxon>Bacteria</taxon>
        <taxon>Bacillati</taxon>
        <taxon>Actinomycetota</taxon>
        <taxon>Actinomycetes</taxon>
        <taxon>Micrococcales</taxon>
        <taxon>Microbacteriaceae</taxon>
        <taxon>Homoserinibacter</taxon>
    </lineage>
</organism>
<dbReference type="Proteomes" id="UP001157069">
    <property type="component" value="Unassembled WGS sequence"/>
</dbReference>
<gene>
    <name evidence="1" type="ORF">GCM10025869_08710</name>
</gene>
<protein>
    <recommendedName>
        <fullName evidence="3">Acetyl xylan esterase domain-containing protein</fullName>
    </recommendedName>
</protein>
<proteinExistence type="predicted"/>